<gene>
    <name evidence="1" type="ORF">B0H50_101145</name>
</gene>
<dbReference type="Proteomes" id="UP000245523">
    <property type="component" value="Unassembled WGS sequence"/>
</dbReference>
<protein>
    <submittedName>
        <fullName evidence="1">DNA phosphorothioation-dependent restriction protein DptG</fullName>
    </submittedName>
</protein>
<keyword evidence="2" id="KW-1185">Reference proteome</keyword>
<evidence type="ECO:0000313" key="2">
    <source>
        <dbReference type="Proteomes" id="UP000245523"/>
    </source>
</evidence>
<name>A0ABX5LS74_9BACT</name>
<dbReference type="RefSeq" id="WP_106197435.1">
    <property type="nucleotide sequence ID" value="NZ_JAXEIU010000053.1"/>
</dbReference>
<proteinExistence type="predicted"/>
<reference evidence="1 2" key="1">
    <citation type="submission" date="2018-05" db="EMBL/GenBank/DDBJ databases">
        <title>Animal gut microbial communities from fecal samples from Wisconsin, USA.</title>
        <authorList>
            <person name="Neumann A."/>
        </authorList>
    </citation>
    <scope>NUCLEOTIDE SEQUENCE [LARGE SCALE GENOMIC DNA]</scope>
    <source>
        <strain evidence="1 2">UWS4</strain>
    </source>
</reference>
<evidence type="ECO:0000313" key="1">
    <source>
        <dbReference type="EMBL" id="PWL04133.1"/>
    </source>
</evidence>
<comment type="caution">
    <text evidence="1">The sequence shown here is derived from an EMBL/GenBank/DDBJ whole genome shotgun (WGS) entry which is preliminary data.</text>
</comment>
<accession>A0ABX5LS74</accession>
<dbReference type="EMBL" id="QGHD01000001">
    <property type="protein sequence ID" value="PWL04133.1"/>
    <property type="molecule type" value="Genomic_DNA"/>
</dbReference>
<sequence length="235" mass="27475">MNNQEFLDIVAQSFVVFLETGSRSNQKLKILHGAISNDFQKRLGVLYKIKSLGIGDGKEQLLKGRYFDKKVDITIYKKDLPIAGIGVKFVMQNYCQNANNYFENMLGETANIRANKIPYFQIIIIPEELPYFKKGGEFSKWENVNSHHIEKYLHLSSDNIESFFHTPTKTLLYLVDFPKMKNNPHNSKEYNNFYLNEKDLNVKEATIQYSPFESTVIYNDYEQFVEKVTYYILSI</sequence>
<organism evidence="1 2">
    <name type="scientific">Hallerella porci</name>
    <dbReference type="NCBI Taxonomy" id="1945871"/>
    <lineage>
        <taxon>Bacteria</taxon>
        <taxon>Pseudomonadati</taxon>
        <taxon>Fibrobacterota</taxon>
        <taxon>Fibrobacteria</taxon>
        <taxon>Fibrobacterales</taxon>
        <taxon>Fibrobacteraceae</taxon>
        <taxon>Hallerella</taxon>
    </lineage>
</organism>